<protein>
    <submittedName>
        <fullName evidence="1">Uncharacterized protein</fullName>
    </submittedName>
</protein>
<gene>
    <name evidence="1" type="ORF">DSO57_1009924</name>
</gene>
<reference evidence="1" key="1">
    <citation type="submission" date="2022-04" db="EMBL/GenBank/DDBJ databases">
        <title>Genome of the entomopathogenic fungus Entomophthora muscae.</title>
        <authorList>
            <person name="Elya C."/>
            <person name="Lovett B.R."/>
            <person name="Lee E."/>
            <person name="Macias A.M."/>
            <person name="Hajek A.E."/>
            <person name="De Bivort B.L."/>
            <person name="Kasson M.T."/>
            <person name="De Fine Licht H.H."/>
            <person name="Stajich J.E."/>
        </authorList>
    </citation>
    <scope>NUCLEOTIDE SEQUENCE</scope>
    <source>
        <strain evidence="1">Berkeley</strain>
    </source>
</reference>
<dbReference type="Proteomes" id="UP001165960">
    <property type="component" value="Unassembled WGS sequence"/>
</dbReference>
<accession>A0ACC2SVQ2</accession>
<evidence type="ECO:0000313" key="2">
    <source>
        <dbReference type="Proteomes" id="UP001165960"/>
    </source>
</evidence>
<comment type="caution">
    <text evidence="1">The sequence shown here is derived from an EMBL/GenBank/DDBJ whole genome shotgun (WGS) entry which is preliminary data.</text>
</comment>
<proteinExistence type="predicted"/>
<name>A0ACC2SVQ2_9FUNG</name>
<dbReference type="EMBL" id="QTSX02004292">
    <property type="protein sequence ID" value="KAJ9066395.1"/>
    <property type="molecule type" value="Genomic_DNA"/>
</dbReference>
<organism evidence="1 2">
    <name type="scientific">Entomophthora muscae</name>
    <dbReference type="NCBI Taxonomy" id="34485"/>
    <lineage>
        <taxon>Eukaryota</taxon>
        <taxon>Fungi</taxon>
        <taxon>Fungi incertae sedis</taxon>
        <taxon>Zoopagomycota</taxon>
        <taxon>Entomophthoromycotina</taxon>
        <taxon>Entomophthoromycetes</taxon>
        <taxon>Entomophthorales</taxon>
        <taxon>Entomophthoraceae</taxon>
        <taxon>Entomophthora</taxon>
    </lineage>
</organism>
<sequence>MVETFGVSLSSLKFLDVIAVESNYSEGPKFGSHPGGRIHQNTNQCNTGMTALAGVHKDKVGKPRRKQALAAIRSMPDTSQFYDLGTIVTAVGMAQWRGAEERLLNLKRIFLAGSKTSFESSSRGQGTINPAKKITQDVEEVRWVFPNRQG</sequence>
<keyword evidence="2" id="KW-1185">Reference proteome</keyword>
<evidence type="ECO:0000313" key="1">
    <source>
        <dbReference type="EMBL" id="KAJ9066395.1"/>
    </source>
</evidence>